<evidence type="ECO:0000256" key="1">
    <source>
        <dbReference type="SAM" id="SignalP"/>
    </source>
</evidence>
<dbReference type="STRING" id="1095630.A0A2J6TCQ7"/>
<dbReference type="InterPro" id="IPR029045">
    <property type="entry name" value="ClpP/crotonase-like_dom_sf"/>
</dbReference>
<dbReference type="Proteomes" id="UP000235371">
    <property type="component" value="Unassembled WGS sequence"/>
</dbReference>
<keyword evidence="4" id="KW-1185">Reference proteome</keyword>
<dbReference type="GO" id="GO:0006508">
    <property type="term" value="P:proteolysis"/>
    <property type="evidence" value="ECO:0007669"/>
    <property type="project" value="InterPro"/>
</dbReference>
<dbReference type="PANTHER" id="PTHR37049:SF5">
    <property type="entry name" value="TAIL SPECIFIC PROTEASE DOMAIN-CONTAINING PROTEIN"/>
    <property type="match status" value="1"/>
</dbReference>
<dbReference type="OrthoDB" id="27214at2759"/>
<name>A0A2J6TCQ7_9HELO</name>
<dbReference type="InterPro" id="IPR056186">
    <property type="entry name" value="PDZ_CPAF-rel"/>
</dbReference>
<dbReference type="InterPro" id="IPR052766">
    <property type="entry name" value="S41A_metabolite_peptidase"/>
</dbReference>
<proteinExistence type="predicted"/>
<dbReference type="AlphaFoldDB" id="A0A2J6TCQ7"/>
<organism evidence="3 4">
    <name type="scientific">Hyaloscypha bicolor E</name>
    <dbReference type="NCBI Taxonomy" id="1095630"/>
    <lineage>
        <taxon>Eukaryota</taxon>
        <taxon>Fungi</taxon>
        <taxon>Dikarya</taxon>
        <taxon>Ascomycota</taxon>
        <taxon>Pezizomycotina</taxon>
        <taxon>Leotiomycetes</taxon>
        <taxon>Helotiales</taxon>
        <taxon>Hyaloscyphaceae</taxon>
        <taxon>Hyaloscypha</taxon>
        <taxon>Hyaloscypha bicolor</taxon>
    </lineage>
</organism>
<keyword evidence="1" id="KW-0732">Signal</keyword>
<feature type="domain" description="CPAF-like PDZ" evidence="2">
    <location>
        <begin position="149"/>
        <end position="266"/>
    </location>
</feature>
<evidence type="ECO:0000313" key="4">
    <source>
        <dbReference type="Proteomes" id="UP000235371"/>
    </source>
</evidence>
<dbReference type="GeneID" id="36591112"/>
<dbReference type="Pfam" id="PF23658">
    <property type="entry name" value="PDZ_CPAF_rel"/>
    <property type="match status" value="1"/>
</dbReference>
<protein>
    <recommendedName>
        <fullName evidence="2">CPAF-like PDZ domain-containing protein</fullName>
    </recommendedName>
</protein>
<dbReference type="EMBL" id="KZ613788">
    <property type="protein sequence ID" value="PMD60799.1"/>
    <property type="molecule type" value="Genomic_DNA"/>
</dbReference>
<dbReference type="PANTHER" id="PTHR37049">
    <property type="entry name" value="PEPTIDASE S41 FAMILY PROTEIN"/>
    <property type="match status" value="1"/>
</dbReference>
<accession>A0A2J6TCQ7</accession>
<dbReference type="InParanoid" id="A0A2J6TCQ7"/>
<feature type="signal peptide" evidence="1">
    <location>
        <begin position="1"/>
        <end position="18"/>
    </location>
</feature>
<evidence type="ECO:0000259" key="2">
    <source>
        <dbReference type="Pfam" id="PF23658"/>
    </source>
</evidence>
<dbReference type="GO" id="GO:0008236">
    <property type="term" value="F:serine-type peptidase activity"/>
    <property type="evidence" value="ECO:0007669"/>
    <property type="project" value="InterPro"/>
</dbReference>
<sequence length="900" mass="96697">MPWLMLSLLIFGTSLCLAVPASPSSSAQASQSTACGAIVNDQENSVFNASFVYECLTSVPFNPAVASQFLDYYNDTLQFQSTLTYLKDPPRSYQQPGVDLLGGLAALKKGVEDGIFPNQYEFEAALQTLLYASHDSHVRLNAGILAAFSFSSPQEIVSLSLDGIQLPQVYLVKDLADSNFLLAYKPSPIISINGEEVVTYLTKFAGKNSIGMIEPHGDWNQLMRSAAQDIQGYRNTFTTATFYPGDTITFNLGNGTNLTERFQATYYDLGDTGPLQTGGDFYNSFVLGLLPASYDPDLVDNNTINITAILDDPGSFDNATTASPTAAPSAAPTASISSEPTCGSWFNLAYPDCADTFQNDLGTYGGGFVSGYFLNSTQVAVLSIPSFDALEQEAGTFDSAILDFITTSQKANMKKIVIDLQSNYGGSPLVAVDTFRRFFPNIDAFQGSRLRAHPAANVMGNTITEYFGLFENTDEMYADLISNEWVATTKINADTNQLFKSWPEEFGRPQSFDGDNFTTTQRYDLADTFFDSIAVDDQNKTFTVFGYGSNAAPANAAPAYAAEDIIILTDGICHSSCALFVEMMHHEAGVRVVVAGGRPETGPMQGASGSRGASIYYTYELDQDIQFTQEILEESIFDSSFANPYFLPNRTTELTVQVSYASINLRDQVRANETVPLQFAYEAADCRIFYTPSTFYNYSALWQHAADAIWANPSLCVNGSTGFASQAGAKSDLNGPSADSNAGTVTASDILGHLNTSDTSSLPFLTHDTNGLDDGADPVSKANPVKRCKSNDDCAALGKSHHFCAVVPLCDANLNPTVTTGLCLKKCSNGPQGAPECKAAETCLLSQLICDKPGHCVRENSTPNKQALVPNSAATVPQGVCDLICNGKGGLKAVKKSGPS</sequence>
<gene>
    <name evidence="3" type="ORF">K444DRAFT_629270</name>
</gene>
<dbReference type="SUPFAM" id="SSF52096">
    <property type="entry name" value="ClpP/crotonase"/>
    <property type="match status" value="1"/>
</dbReference>
<reference evidence="3 4" key="1">
    <citation type="submission" date="2016-04" db="EMBL/GenBank/DDBJ databases">
        <title>A degradative enzymes factory behind the ericoid mycorrhizal symbiosis.</title>
        <authorList>
            <consortium name="DOE Joint Genome Institute"/>
            <person name="Martino E."/>
            <person name="Morin E."/>
            <person name="Grelet G."/>
            <person name="Kuo A."/>
            <person name="Kohler A."/>
            <person name="Daghino S."/>
            <person name="Barry K."/>
            <person name="Choi C."/>
            <person name="Cichocki N."/>
            <person name="Clum A."/>
            <person name="Copeland A."/>
            <person name="Hainaut M."/>
            <person name="Haridas S."/>
            <person name="Labutti K."/>
            <person name="Lindquist E."/>
            <person name="Lipzen A."/>
            <person name="Khouja H.-R."/>
            <person name="Murat C."/>
            <person name="Ohm R."/>
            <person name="Olson A."/>
            <person name="Spatafora J."/>
            <person name="Veneault-Fourrey C."/>
            <person name="Henrissat B."/>
            <person name="Grigoriev I."/>
            <person name="Martin F."/>
            <person name="Perotto S."/>
        </authorList>
    </citation>
    <scope>NUCLEOTIDE SEQUENCE [LARGE SCALE GENOMIC DNA]</scope>
    <source>
        <strain evidence="3 4">E</strain>
    </source>
</reference>
<dbReference type="RefSeq" id="XP_024737703.1">
    <property type="nucleotide sequence ID" value="XM_024883035.1"/>
</dbReference>
<evidence type="ECO:0000313" key="3">
    <source>
        <dbReference type="EMBL" id="PMD60799.1"/>
    </source>
</evidence>
<feature type="chain" id="PRO_5014372643" description="CPAF-like PDZ domain-containing protein" evidence="1">
    <location>
        <begin position="19"/>
        <end position="900"/>
    </location>
</feature>
<dbReference type="Gene3D" id="3.90.226.10">
    <property type="entry name" value="2-enoyl-CoA Hydratase, Chain A, domain 1"/>
    <property type="match status" value="1"/>
</dbReference>